<evidence type="ECO:0000256" key="9">
    <source>
        <dbReference type="RuleBase" id="RU000320"/>
    </source>
</evidence>
<dbReference type="PANTHER" id="PTHR43507">
    <property type="entry name" value="NADH-UBIQUINONE OXIDOREDUCTASE CHAIN 4"/>
    <property type="match status" value="1"/>
</dbReference>
<comment type="similarity">
    <text evidence="2">Belongs to the complex I subunit 4 family.</text>
</comment>
<feature type="transmembrane region" description="Helical" evidence="10">
    <location>
        <begin position="112"/>
        <end position="133"/>
    </location>
</feature>
<dbReference type="STRING" id="472759.Nhal_2130"/>
<feature type="transmembrane region" description="Helical" evidence="10">
    <location>
        <begin position="250"/>
        <end position="270"/>
    </location>
</feature>
<sequence>MILIWLLVILIVGGVGAWVAERQHPLWSRIIALLALGINFLLVAALWLSQANPFAIAGQGAWLVELDWPWIAHFGIRFHLALDGLSLLLVLLACFLGLMAVVASWTEIQYRVGFFHFNLLWVLTGVIGVFMALDLFLFFFFWEVMLVPMYFLIAIWGHERRLPAAFKFFIFTHSSGLMLLVAILVLVWTHYQHTGVLTFDYFDLLGASLDPNTAFWIALGFFIAFTVKLPAVPLHSWLPDAHTQASTGGSVILAGVLLKTGAYGLLRFVVPLFPATAFDYSPVIMLLGVIGILYGAVLAFAQQDVKRLIAYSSISHMGFVLLGVFAWNPVALQGAVMQMLAHGISVAALFMVAGALQERLHTRDMGRMGGLWSKAPRLAAISLFFAVAALGLPGLANFMGEFLVLLGTYQVSIAFTAAAALGLILSVVYALIMVQKTLHGEAEEQRRFADFSTGDMAAMGAMIFILFWLGLYPQPVFDMAHPALEGLQQWVMEPPRQN</sequence>
<feature type="transmembrane region" description="Helical" evidence="10">
    <location>
        <begin position="339"/>
        <end position="357"/>
    </location>
</feature>
<name>D5C506_NITHN</name>
<evidence type="ECO:0000313" key="12">
    <source>
        <dbReference type="EMBL" id="ADE15229.1"/>
    </source>
</evidence>
<evidence type="ECO:0000256" key="2">
    <source>
        <dbReference type="ARBA" id="ARBA00009025"/>
    </source>
</evidence>
<evidence type="ECO:0000313" key="13">
    <source>
        <dbReference type="Proteomes" id="UP000001844"/>
    </source>
</evidence>
<evidence type="ECO:0000256" key="7">
    <source>
        <dbReference type="ARBA" id="ARBA00031584"/>
    </source>
</evidence>
<evidence type="ECO:0000256" key="5">
    <source>
        <dbReference type="ARBA" id="ARBA00022989"/>
    </source>
</evidence>
<dbReference type="Pfam" id="PF00361">
    <property type="entry name" value="Proton_antipo_M"/>
    <property type="match status" value="1"/>
</dbReference>
<keyword evidence="5 10" id="KW-1133">Transmembrane helix</keyword>
<feature type="transmembrane region" description="Helical" evidence="10">
    <location>
        <begin position="411"/>
        <end position="432"/>
    </location>
</feature>
<feature type="transmembrane region" description="Helical" evidence="10">
    <location>
        <begin position="27"/>
        <end position="48"/>
    </location>
</feature>
<dbReference type="RefSeq" id="WP_013033094.1">
    <property type="nucleotide sequence ID" value="NC_013960.1"/>
</dbReference>
<organism evidence="12 13">
    <name type="scientific">Nitrosococcus halophilus (strain Nc4)</name>
    <dbReference type="NCBI Taxonomy" id="472759"/>
    <lineage>
        <taxon>Bacteria</taxon>
        <taxon>Pseudomonadati</taxon>
        <taxon>Pseudomonadota</taxon>
        <taxon>Gammaproteobacteria</taxon>
        <taxon>Chromatiales</taxon>
        <taxon>Chromatiaceae</taxon>
        <taxon>Nitrosococcus</taxon>
    </lineage>
</organism>
<evidence type="ECO:0000256" key="6">
    <source>
        <dbReference type="ARBA" id="ARBA00023136"/>
    </source>
</evidence>
<evidence type="ECO:0000256" key="1">
    <source>
        <dbReference type="ARBA" id="ARBA00004127"/>
    </source>
</evidence>
<accession>D5C506</accession>
<feature type="domain" description="NADH:quinone oxidoreductase/Mrp antiporter transmembrane" evidence="11">
    <location>
        <begin position="132"/>
        <end position="420"/>
    </location>
</feature>
<keyword evidence="6 10" id="KW-0472">Membrane</keyword>
<feature type="transmembrane region" description="Helical" evidence="10">
    <location>
        <begin position="453"/>
        <end position="472"/>
    </location>
</feature>
<feature type="transmembrane region" description="Helical" evidence="10">
    <location>
        <begin position="308"/>
        <end position="327"/>
    </location>
</feature>
<dbReference type="GO" id="GO:0042773">
    <property type="term" value="P:ATP synthesis coupled electron transport"/>
    <property type="evidence" value="ECO:0007669"/>
    <property type="project" value="InterPro"/>
</dbReference>
<protein>
    <recommendedName>
        <fullName evidence="3">NADH-quinone oxidoreductase subunit M</fullName>
    </recommendedName>
    <alternativeName>
        <fullName evidence="7">NADH dehydrogenase I subunit M</fullName>
    </alternativeName>
    <alternativeName>
        <fullName evidence="8">NDH-1 subunit M</fullName>
    </alternativeName>
</protein>
<dbReference type="Proteomes" id="UP000001844">
    <property type="component" value="Chromosome"/>
</dbReference>
<dbReference type="GO" id="GO:0012505">
    <property type="term" value="C:endomembrane system"/>
    <property type="evidence" value="ECO:0007669"/>
    <property type="project" value="UniProtKB-SubCell"/>
</dbReference>
<evidence type="ECO:0000256" key="4">
    <source>
        <dbReference type="ARBA" id="ARBA00022692"/>
    </source>
</evidence>
<dbReference type="GO" id="GO:0015990">
    <property type="term" value="P:electron transport coupled proton transport"/>
    <property type="evidence" value="ECO:0007669"/>
    <property type="project" value="TreeGrafter"/>
</dbReference>
<dbReference type="AlphaFoldDB" id="D5C506"/>
<evidence type="ECO:0000256" key="3">
    <source>
        <dbReference type="ARBA" id="ARBA00019906"/>
    </source>
</evidence>
<dbReference type="OrthoDB" id="9768329at2"/>
<feature type="transmembrane region" description="Helical" evidence="10">
    <location>
        <begin position="139"/>
        <end position="156"/>
    </location>
</feature>
<dbReference type="GO" id="GO:0048039">
    <property type="term" value="F:ubiquinone binding"/>
    <property type="evidence" value="ECO:0007669"/>
    <property type="project" value="TreeGrafter"/>
</dbReference>
<dbReference type="eggNOG" id="COG1008">
    <property type="taxonomic scope" value="Bacteria"/>
</dbReference>
<dbReference type="GO" id="GO:0008137">
    <property type="term" value="F:NADH dehydrogenase (ubiquinone) activity"/>
    <property type="evidence" value="ECO:0007669"/>
    <property type="project" value="InterPro"/>
</dbReference>
<evidence type="ECO:0000256" key="8">
    <source>
        <dbReference type="ARBA" id="ARBA00032798"/>
    </source>
</evidence>
<feature type="transmembrane region" description="Helical" evidence="10">
    <location>
        <begin position="378"/>
        <end position="399"/>
    </location>
</feature>
<dbReference type="NCBIfam" id="NF004498">
    <property type="entry name" value="PRK05846.1-1"/>
    <property type="match status" value="1"/>
</dbReference>
<dbReference type="KEGG" id="nhl:Nhal_2130"/>
<dbReference type="InterPro" id="IPR010227">
    <property type="entry name" value="NADH_Q_OxRdtase_chainM/4"/>
</dbReference>
<evidence type="ECO:0000259" key="11">
    <source>
        <dbReference type="Pfam" id="PF00361"/>
    </source>
</evidence>
<feature type="transmembrane region" description="Helical" evidence="10">
    <location>
        <begin position="214"/>
        <end position="238"/>
    </location>
</feature>
<dbReference type="PANTHER" id="PTHR43507:SF1">
    <property type="entry name" value="NADH-UBIQUINONE OXIDOREDUCTASE CHAIN 4"/>
    <property type="match status" value="1"/>
</dbReference>
<dbReference type="HOGENOM" id="CLU_007100_4_4_6"/>
<dbReference type="GO" id="GO:0016020">
    <property type="term" value="C:membrane"/>
    <property type="evidence" value="ECO:0007669"/>
    <property type="project" value="UniProtKB-SubCell"/>
</dbReference>
<dbReference type="NCBIfam" id="TIGR01972">
    <property type="entry name" value="NDH_I_M"/>
    <property type="match status" value="1"/>
</dbReference>
<feature type="transmembrane region" description="Helical" evidence="10">
    <location>
        <begin position="282"/>
        <end position="301"/>
    </location>
</feature>
<dbReference type="InterPro" id="IPR003918">
    <property type="entry name" value="NADH_UbQ_OxRdtase"/>
</dbReference>
<feature type="transmembrane region" description="Helical" evidence="10">
    <location>
        <begin position="168"/>
        <end position="191"/>
    </location>
</feature>
<keyword evidence="13" id="KW-1185">Reference proteome</keyword>
<evidence type="ECO:0000256" key="10">
    <source>
        <dbReference type="SAM" id="Phobius"/>
    </source>
</evidence>
<feature type="transmembrane region" description="Helical" evidence="10">
    <location>
        <begin position="86"/>
        <end position="105"/>
    </location>
</feature>
<dbReference type="InterPro" id="IPR001750">
    <property type="entry name" value="ND/Mrp_TM"/>
</dbReference>
<dbReference type="PRINTS" id="PR01437">
    <property type="entry name" value="NUOXDRDTASE4"/>
</dbReference>
<dbReference type="EMBL" id="CP001798">
    <property type="protein sequence ID" value="ADE15229.1"/>
    <property type="molecule type" value="Genomic_DNA"/>
</dbReference>
<reference evidence="13" key="1">
    <citation type="submission" date="2010-04" db="EMBL/GenBank/DDBJ databases">
        <title>Complete genome sequence of Nitrosococcus halophilus Nc4, a salt-adapted, aerobic obligate ammonia-oxidizing sulfur purple bacterium.</title>
        <authorList>
            <consortium name="US DOE Joint Genome Institute"/>
            <person name="Campbell M.A."/>
            <person name="Malfatti S.A."/>
            <person name="Chain P.S.G."/>
            <person name="Heidelberg J.F."/>
            <person name="Ward B.B."/>
            <person name="Klotz M.G."/>
        </authorList>
    </citation>
    <scope>NUCLEOTIDE SEQUENCE [LARGE SCALE GENOMIC DNA]</scope>
    <source>
        <strain evidence="13">Nc4</strain>
    </source>
</reference>
<gene>
    <name evidence="12" type="ordered locus">Nhal_2130</name>
</gene>
<comment type="subcellular location">
    <subcellularLocation>
        <location evidence="1">Endomembrane system</location>
        <topology evidence="1">Multi-pass membrane protein</topology>
    </subcellularLocation>
    <subcellularLocation>
        <location evidence="9">Membrane</location>
        <topology evidence="9">Multi-pass membrane protein</topology>
    </subcellularLocation>
</comment>
<dbReference type="GO" id="GO:0003954">
    <property type="term" value="F:NADH dehydrogenase activity"/>
    <property type="evidence" value="ECO:0007669"/>
    <property type="project" value="TreeGrafter"/>
</dbReference>
<proteinExistence type="inferred from homology"/>
<keyword evidence="4 9" id="KW-0812">Transmembrane</keyword>